<feature type="compositionally biased region" description="Polar residues" evidence="1">
    <location>
        <begin position="409"/>
        <end position="441"/>
    </location>
</feature>
<evidence type="ECO:0000256" key="1">
    <source>
        <dbReference type="SAM" id="MobiDB-lite"/>
    </source>
</evidence>
<name>A0ABR4HML4_9EURO</name>
<evidence type="ECO:0000313" key="3">
    <source>
        <dbReference type="EMBL" id="KAL2816728.1"/>
    </source>
</evidence>
<comment type="caution">
    <text evidence="3">The sequence shown here is derived from an EMBL/GenBank/DDBJ whole genome shotgun (WGS) entry which is preliminary data.</text>
</comment>
<dbReference type="Proteomes" id="UP001610334">
    <property type="component" value="Unassembled WGS sequence"/>
</dbReference>
<proteinExistence type="predicted"/>
<evidence type="ECO:0000259" key="2">
    <source>
        <dbReference type="Pfam" id="PF10544"/>
    </source>
</evidence>
<dbReference type="InterPro" id="IPR018306">
    <property type="entry name" value="Phage_T5_Orf172_DNA-bd"/>
</dbReference>
<accession>A0ABR4HML4</accession>
<keyword evidence="4" id="KW-1185">Reference proteome</keyword>
<dbReference type="InterPro" id="IPR053006">
    <property type="entry name" value="Meiosis_regulatory"/>
</dbReference>
<reference evidence="3 4" key="1">
    <citation type="submission" date="2024-07" db="EMBL/GenBank/DDBJ databases">
        <title>Section-level genome sequencing and comparative genomics of Aspergillus sections Usti and Cavernicolus.</title>
        <authorList>
            <consortium name="Lawrence Berkeley National Laboratory"/>
            <person name="Nybo J.L."/>
            <person name="Vesth T.C."/>
            <person name="Theobald S."/>
            <person name="Frisvad J.C."/>
            <person name="Larsen T.O."/>
            <person name="Kjaerboelling I."/>
            <person name="Rothschild-Mancinelli K."/>
            <person name="Lyhne E.K."/>
            <person name="Kogle M.E."/>
            <person name="Barry K."/>
            <person name="Clum A."/>
            <person name="Na H."/>
            <person name="Ledsgaard L."/>
            <person name="Lin J."/>
            <person name="Lipzen A."/>
            <person name="Kuo A."/>
            <person name="Riley R."/>
            <person name="Mondo S."/>
            <person name="Labutti K."/>
            <person name="Haridas S."/>
            <person name="Pangalinan J."/>
            <person name="Salamov A.A."/>
            <person name="Simmons B.A."/>
            <person name="Magnuson J.K."/>
            <person name="Chen J."/>
            <person name="Drula E."/>
            <person name="Henrissat B."/>
            <person name="Wiebenga A."/>
            <person name="Lubbers R.J."/>
            <person name="Gomes A.C."/>
            <person name="Makela M.R."/>
            <person name="Stajich J."/>
            <person name="Grigoriev I.V."/>
            <person name="Mortensen U.H."/>
            <person name="De Vries R.P."/>
            <person name="Baker S.E."/>
            <person name="Andersen M.R."/>
        </authorList>
    </citation>
    <scope>NUCLEOTIDE SEQUENCE [LARGE SCALE GENOMIC DNA]</scope>
    <source>
        <strain evidence="3 4">CBS 588.65</strain>
    </source>
</reference>
<protein>
    <recommendedName>
        <fullName evidence="2">Bacteriophage T5 Orf172 DNA-binding domain-containing protein</fullName>
    </recommendedName>
</protein>
<sequence length="673" mass="76996">MSAAQFVQFQCLELKDHADGNGRCAALYGRSRRCIKSISLDAVSEIQELHDKLTDDNAIDGADRADILEQIARLRLCETHTEENKIAAAVLQWKNDMNFPFVVAEPRTPMGKNSNEQIKFKNYTSPKSKIDPYNPNHIDQKIRSALARKIEDTGKQVSHLYVFSYKGAKGKFKIGHGQHLKRVTEEHEKCYPGLELHCFVECPNARLMEGLVHDEFRQFRRMHKCRDCPNNKGEDTMHNEWFEARLQDILDSVTAWSLYARMFYTAGVSIDGTSQNIVKEGFSPREDRWRRWALAETMRWMDGIPLRGSVVPKRYAFTETKVSEAIDDSASEASSIFSGRGGRSDTPGTTPGVTPLTDPEFVDYKRDYYSLSPAPARRQTESVKLLAEVEDEEVFDSIHKPINRPLFNASHSKVPQRPQSAGEASTANSTADTRSEASSSDMHVIDDGVRRVLKEIKKRSNRQGTIYLTLHPRKEYSKMWVRKGRPSRSKRFCELQPTLTLECKNAWAVRDLVLVEFGKRHSDICGIGKCRTEHVNWIKAPEEDIKASLRAWKALVEVGYERIDLPPEDFSQKADRWRKWATETAEKSKRSDGRDGPAAGRQQLTQEEKLQTESQRTSLEDPFPFRRAATSFFFWGNNSREDGGGRTRRLLQRVKDRARNTKSSRSDGLRDKR</sequence>
<evidence type="ECO:0000313" key="4">
    <source>
        <dbReference type="Proteomes" id="UP001610334"/>
    </source>
</evidence>
<feature type="compositionally biased region" description="Low complexity" evidence="1">
    <location>
        <begin position="345"/>
        <end position="357"/>
    </location>
</feature>
<feature type="compositionally biased region" description="Basic and acidic residues" evidence="1">
    <location>
        <begin position="653"/>
        <end position="673"/>
    </location>
</feature>
<organism evidence="3 4">
    <name type="scientific">Aspergillus granulosus</name>
    <dbReference type="NCBI Taxonomy" id="176169"/>
    <lineage>
        <taxon>Eukaryota</taxon>
        <taxon>Fungi</taxon>
        <taxon>Dikarya</taxon>
        <taxon>Ascomycota</taxon>
        <taxon>Pezizomycotina</taxon>
        <taxon>Eurotiomycetes</taxon>
        <taxon>Eurotiomycetidae</taxon>
        <taxon>Eurotiales</taxon>
        <taxon>Aspergillaceae</taxon>
        <taxon>Aspergillus</taxon>
        <taxon>Aspergillus subgen. Nidulantes</taxon>
    </lineage>
</organism>
<gene>
    <name evidence="3" type="ORF">BJX63DRAFT_430108</name>
</gene>
<dbReference type="PANTHER" id="PTHR28094">
    <property type="entry name" value="MEIOTICALLY UP-REGULATED GENE 113 PROTEIN"/>
    <property type="match status" value="1"/>
</dbReference>
<feature type="region of interest" description="Disordered" evidence="1">
    <location>
        <begin position="405"/>
        <end position="443"/>
    </location>
</feature>
<feature type="region of interest" description="Disordered" evidence="1">
    <location>
        <begin position="581"/>
        <end position="673"/>
    </location>
</feature>
<feature type="compositionally biased region" description="Basic and acidic residues" evidence="1">
    <location>
        <begin position="581"/>
        <end position="595"/>
    </location>
</feature>
<dbReference type="EMBL" id="JBFXLT010000021">
    <property type="protein sequence ID" value="KAL2816728.1"/>
    <property type="molecule type" value="Genomic_DNA"/>
</dbReference>
<dbReference type="PANTHER" id="PTHR28094:SF1">
    <property type="entry name" value="MEIOTICALLY UP-REGULATED GENE 113 PROTEIN"/>
    <property type="match status" value="1"/>
</dbReference>
<feature type="domain" description="Bacteriophage T5 Orf172 DNA-binding" evidence="2">
    <location>
        <begin position="159"/>
        <end position="256"/>
    </location>
</feature>
<feature type="region of interest" description="Disordered" evidence="1">
    <location>
        <begin position="330"/>
        <end position="357"/>
    </location>
</feature>
<dbReference type="Pfam" id="PF10544">
    <property type="entry name" value="T5orf172"/>
    <property type="match status" value="1"/>
</dbReference>